<feature type="transmembrane region" description="Helical" evidence="8">
    <location>
        <begin position="194"/>
        <end position="211"/>
    </location>
</feature>
<comment type="similarity">
    <text evidence="2">Belongs to the AzlC family.</text>
</comment>
<dbReference type="EMBL" id="WBVX01000050">
    <property type="protein sequence ID" value="KAB2676071.1"/>
    <property type="molecule type" value="Genomic_DNA"/>
</dbReference>
<feature type="transmembrane region" description="Helical" evidence="8">
    <location>
        <begin position="217"/>
        <end position="237"/>
    </location>
</feature>
<comment type="subcellular location">
    <subcellularLocation>
        <location evidence="1">Cell membrane</location>
        <topology evidence="1">Multi-pass membrane protein</topology>
    </subcellularLocation>
</comment>
<reference evidence="9 10" key="1">
    <citation type="submission" date="2019-09" db="EMBL/GenBank/DDBJ databases">
        <title>Taxonomic organization of the family Brucellaceae based on a phylogenomic approach.</title>
        <authorList>
            <person name="Leclercq S."/>
            <person name="Cloeckaert A."/>
            <person name="Zygmunt M.S."/>
        </authorList>
    </citation>
    <scope>NUCLEOTIDE SEQUENCE [LARGE SCALE GENOMIC DNA]</scope>
    <source>
        <strain evidence="9 10">WS1830</strain>
    </source>
</reference>
<dbReference type="Proteomes" id="UP000481643">
    <property type="component" value="Unassembled WGS sequence"/>
</dbReference>
<keyword evidence="4" id="KW-1003">Cell membrane</keyword>
<dbReference type="InterPro" id="IPR011606">
    <property type="entry name" value="Brnchd-chn_aa_trnsp_permease"/>
</dbReference>
<keyword evidence="3" id="KW-0813">Transport</keyword>
<name>A0A6L3YC04_9HYPH</name>
<feature type="transmembrane region" description="Helical" evidence="8">
    <location>
        <begin position="134"/>
        <end position="156"/>
    </location>
</feature>
<protein>
    <submittedName>
        <fullName evidence="9">Branched-chain amino acid ABC transporter permease</fullName>
    </submittedName>
</protein>
<evidence type="ECO:0000256" key="4">
    <source>
        <dbReference type="ARBA" id="ARBA00022475"/>
    </source>
</evidence>
<comment type="caution">
    <text evidence="9">The sequence shown here is derived from an EMBL/GenBank/DDBJ whole genome shotgun (WGS) entry which is preliminary data.</text>
</comment>
<accession>A0A6L3YC04</accession>
<evidence type="ECO:0000256" key="8">
    <source>
        <dbReference type="SAM" id="Phobius"/>
    </source>
</evidence>
<evidence type="ECO:0000256" key="1">
    <source>
        <dbReference type="ARBA" id="ARBA00004651"/>
    </source>
</evidence>
<dbReference type="AlphaFoldDB" id="A0A6L3YC04"/>
<evidence type="ECO:0000256" key="2">
    <source>
        <dbReference type="ARBA" id="ARBA00010735"/>
    </source>
</evidence>
<feature type="transmembrane region" description="Helical" evidence="8">
    <location>
        <begin position="22"/>
        <end position="41"/>
    </location>
</feature>
<dbReference type="GO" id="GO:1903785">
    <property type="term" value="P:L-valine transmembrane transport"/>
    <property type="evidence" value="ECO:0007669"/>
    <property type="project" value="TreeGrafter"/>
</dbReference>
<feature type="transmembrane region" description="Helical" evidence="8">
    <location>
        <begin position="61"/>
        <end position="88"/>
    </location>
</feature>
<organism evidence="9 10">
    <name type="scientific">Brucella tritici</name>
    <dbReference type="NCBI Taxonomy" id="94626"/>
    <lineage>
        <taxon>Bacteria</taxon>
        <taxon>Pseudomonadati</taxon>
        <taxon>Pseudomonadota</taxon>
        <taxon>Alphaproteobacteria</taxon>
        <taxon>Hyphomicrobiales</taxon>
        <taxon>Brucellaceae</taxon>
        <taxon>Brucella/Ochrobactrum group</taxon>
        <taxon>Brucella</taxon>
    </lineage>
</organism>
<dbReference type="Pfam" id="PF03591">
    <property type="entry name" value="AzlC"/>
    <property type="match status" value="1"/>
</dbReference>
<evidence type="ECO:0000256" key="7">
    <source>
        <dbReference type="ARBA" id="ARBA00023136"/>
    </source>
</evidence>
<keyword evidence="7 8" id="KW-0472">Membrane</keyword>
<gene>
    <name evidence="9" type="ORF">F9L08_26960</name>
</gene>
<dbReference type="RefSeq" id="WP_151654137.1">
    <property type="nucleotide sequence ID" value="NZ_WBVX01000050.1"/>
</dbReference>
<keyword evidence="5 8" id="KW-0812">Transmembrane</keyword>
<feature type="transmembrane region" description="Helical" evidence="8">
    <location>
        <begin position="168"/>
        <end position="187"/>
    </location>
</feature>
<evidence type="ECO:0000256" key="5">
    <source>
        <dbReference type="ARBA" id="ARBA00022692"/>
    </source>
</evidence>
<proteinExistence type="inferred from homology"/>
<dbReference type="PANTHER" id="PTHR34979:SF1">
    <property type="entry name" value="INNER MEMBRANE PROTEIN YGAZ"/>
    <property type="match status" value="1"/>
</dbReference>
<dbReference type="PANTHER" id="PTHR34979">
    <property type="entry name" value="INNER MEMBRANE PROTEIN YGAZ"/>
    <property type="match status" value="1"/>
</dbReference>
<keyword evidence="6 8" id="KW-1133">Transmembrane helix</keyword>
<sequence length="246" mass="25448">MNQEAIAADSFRAGVRACLPTILGYWSIGFAAGSIGAISGYSPVEIALLAGLLYAGSAQFLFYGLAAAGAAPVAIVFAVLLVNIRYLLMSSALSPHFRGQSTMQKLIGGALLTDETFGVAAQHAKEHGKLPFRWLLGLNLTAYLNWFVANLAGAALAASLPVSMTEGLAFSLTAMFIGLLLLTYFASKNRGNELVAIAAAAGAVVALFGTVDPNLAILIATIAGATVATATTISKVFRGFSWKTPS</sequence>
<evidence type="ECO:0000256" key="3">
    <source>
        <dbReference type="ARBA" id="ARBA00022448"/>
    </source>
</evidence>
<dbReference type="GO" id="GO:0005886">
    <property type="term" value="C:plasma membrane"/>
    <property type="evidence" value="ECO:0007669"/>
    <property type="project" value="UniProtKB-SubCell"/>
</dbReference>
<evidence type="ECO:0000313" key="9">
    <source>
        <dbReference type="EMBL" id="KAB2676071.1"/>
    </source>
</evidence>
<evidence type="ECO:0000256" key="6">
    <source>
        <dbReference type="ARBA" id="ARBA00022989"/>
    </source>
</evidence>
<evidence type="ECO:0000313" key="10">
    <source>
        <dbReference type="Proteomes" id="UP000481643"/>
    </source>
</evidence>